<dbReference type="Pfam" id="PF13812">
    <property type="entry name" value="PPR_3"/>
    <property type="match status" value="2"/>
</dbReference>
<feature type="domain" description="Pentatricopeptide repeat-containing protein-mitochondrial" evidence="4">
    <location>
        <begin position="334"/>
        <end position="454"/>
    </location>
</feature>
<feature type="region of interest" description="Disordered" evidence="3">
    <location>
        <begin position="279"/>
        <end position="299"/>
    </location>
</feature>
<dbReference type="OrthoDB" id="119302at2759"/>
<sequence>MMRFTVRLKCLTNSLRDWKETDFGRKNAAAVTEAFRPFATSCGKPFSRSMQEEIVNALHSGDRGRASCLLSELGNRSFPLQARDFVSILHYCAKAPDPLFVMETWKVMLEKDVELSDNCYFLTIRSLCRGGHLKEAFQILQIQRENSNIYPSLPVYNILLEACVQLNSLDHATECLTMMEQQGIRKNDYTYNFLLKLAVLREDLAAVHEIWKEYINCHIPSIITVQKFIWSFTMLKDLQSACAALQQMIAVALQQKDSTVETPKRMLLDSTSEIPLPFSDDSARNKCEENNDSSDLSTSECCKERDLNEAGTKSLSRQPFSKPVMKLLGRSVGDIIQSCAKSKDVLLAEHLMLQMQNLGVEPSIWAYDGFVRSLVPVKRFNEAMDVLEVMQQKKMKPLDSTLAAISISCSKDLELDLAESMLAQMSKCHYAYPFNAFLEACNTLGQPVRALRILAKMKDLKIMPDIRTYELLFSLFGNVNAPYEVGDLLSHNDVAKRIMAIEMDMSRHGIHHSRTSIFNLLKVLGREGMIKEMIHYLGVAENQFLQRSSHIGARSYNMVLHSLVEAKESNIAIEIFKGMMSCGLSPNATTYNIMIDCCSIIKCYRSACAIISMIIRRGFSPNSVTCTPLVKILLDYEDFDEAFELLDRASSEWIKPDLFLYNTILQAAMQKGRIDVIELIVEQMYREKIQPDPSTCSHVFTAYVESGFHSTAMEALQVLSMRMISQDENILDEKKLEYENLIIDEDPETESRIIEVFKDFPSTGVALLYLRWSATLEFPISWSPSESPWAKRLSSDYALRHSGR</sequence>
<dbReference type="InterPro" id="IPR011990">
    <property type="entry name" value="TPR-like_helical_dom_sf"/>
</dbReference>
<dbReference type="Gene3D" id="1.25.40.10">
    <property type="entry name" value="Tetratricopeptide repeat domain"/>
    <property type="match status" value="4"/>
</dbReference>
<comment type="caution">
    <text evidence="5">The sequence shown here is derived from an EMBL/GenBank/DDBJ whole genome shotgun (WGS) entry which is preliminary data.</text>
</comment>
<evidence type="ECO:0000256" key="3">
    <source>
        <dbReference type="SAM" id="MobiDB-lite"/>
    </source>
</evidence>
<dbReference type="Pfam" id="PF23276">
    <property type="entry name" value="TPR_24"/>
    <property type="match status" value="1"/>
</dbReference>
<dbReference type="AlphaFoldDB" id="A0A9N7MDX9"/>
<keyword evidence="1" id="KW-0677">Repeat</keyword>
<dbReference type="PANTHER" id="PTHR47859:SF1">
    <property type="entry name" value="PENTATRICOPEPTIDE REPEAT-CONTAINING PROTEIN"/>
    <property type="match status" value="1"/>
</dbReference>
<name>A0A9N7MDX9_STRHE</name>
<dbReference type="PANTHER" id="PTHR47859">
    <property type="entry name" value="PENTATRICOPEPTIDE REPEAT-CONTAINING PROTEIN"/>
    <property type="match status" value="1"/>
</dbReference>
<feature type="repeat" description="PPR" evidence="2">
    <location>
        <begin position="657"/>
        <end position="691"/>
    </location>
</feature>
<dbReference type="InterPro" id="IPR057027">
    <property type="entry name" value="TPR_mt"/>
</dbReference>
<evidence type="ECO:0000313" key="6">
    <source>
        <dbReference type="Proteomes" id="UP001153555"/>
    </source>
</evidence>
<gene>
    <name evidence="5" type="ORF">SHERM_10209</name>
</gene>
<organism evidence="5 6">
    <name type="scientific">Striga hermonthica</name>
    <name type="common">Purple witchweed</name>
    <name type="synonym">Buchnera hermonthica</name>
    <dbReference type="NCBI Taxonomy" id="68872"/>
    <lineage>
        <taxon>Eukaryota</taxon>
        <taxon>Viridiplantae</taxon>
        <taxon>Streptophyta</taxon>
        <taxon>Embryophyta</taxon>
        <taxon>Tracheophyta</taxon>
        <taxon>Spermatophyta</taxon>
        <taxon>Magnoliopsida</taxon>
        <taxon>eudicotyledons</taxon>
        <taxon>Gunneridae</taxon>
        <taxon>Pentapetalae</taxon>
        <taxon>asterids</taxon>
        <taxon>lamiids</taxon>
        <taxon>Lamiales</taxon>
        <taxon>Orobanchaceae</taxon>
        <taxon>Buchnereae</taxon>
        <taxon>Striga</taxon>
    </lineage>
</organism>
<dbReference type="PROSITE" id="PS51375">
    <property type="entry name" value="PPR"/>
    <property type="match status" value="4"/>
</dbReference>
<dbReference type="InterPro" id="IPR002885">
    <property type="entry name" value="PPR_rpt"/>
</dbReference>
<dbReference type="Pfam" id="PF13041">
    <property type="entry name" value="PPR_2"/>
    <property type="match status" value="1"/>
</dbReference>
<dbReference type="NCBIfam" id="TIGR00756">
    <property type="entry name" value="PPR"/>
    <property type="match status" value="3"/>
</dbReference>
<feature type="repeat" description="PPR" evidence="2">
    <location>
        <begin position="152"/>
        <end position="186"/>
    </location>
</feature>
<feature type="repeat" description="PPR" evidence="2">
    <location>
        <begin position="587"/>
        <end position="621"/>
    </location>
</feature>
<evidence type="ECO:0000313" key="5">
    <source>
        <dbReference type="EMBL" id="CAA0807484.1"/>
    </source>
</evidence>
<dbReference type="EMBL" id="CACSLK010001140">
    <property type="protein sequence ID" value="CAA0807484.1"/>
    <property type="molecule type" value="Genomic_DNA"/>
</dbReference>
<accession>A0A9N7MDX9</accession>
<protein>
    <submittedName>
        <fullName evidence="5">Pentatricopeptide repeat-containing protein</fullName>
    </submittedName>
</protein>
<evidence type="ECO:0000256" key="2">
    <source>
        <dbReference type="PROSITE-ProRule" id="PRU00708"/>
    </source>
</evidence>
<dbReference type="Proteomes" id="UP001153555">
    <property type="component" value="Unassembled WGS sequence"/>
</dbReference>
<evidence type="ECO:0000259" key="4">
    <source>
        <dbReference type="Pfam" id="PF23276"/>
    </source>
</evidence>
<keyword evidence="6" id="KW-1185">Reference proteome</keyword>
<proteinExistence type="predicted"/>
<reference evidence="5" key="1">
    <citation type="submission" date="2019-12" db="EMBL/GenBank/DDBJ databases">
        <authorList>
            <person name="Scholes J."/>
        </authorList>
    </citation>
    <scope>NUCLEOTIDE SEQUENCE</scope>
</reference>
<evidence type="ECO:0000256" key="1">
    <source>
        <dbReference type="ARBA" id="ARBA00022737"/>
    </source>
</evidence>
<feature type="repeat" description="PPR" evidence="2">
    <location>
        <begin position="552"/>
        <end position="586"/>
    </location>
</feature>